<keyword evidence="4" id="KW-1185">Reference proteome</keyword>
<proteinExistence type="predicted"/>
<dbReference type="SUPFAM" id="SSF81324">
    <property type="entry name" value="Voltage-gated potassium channels"/>
    <property type="match status" value="1"/>
</dbReference>
<dbReference type="OrthoDB" id="9813518at2"/>
<keyword evidence="1" id="KW-1133">Transmembrane helix</keyword>
<feature type="transmembrane region" description="Helical" evidence="1">
    <location>
        <begin position="36"/>
        <end position="58"/>
    </location>
</feature>
<evidence type="ECO:0000259" key="2">
    <source>
        <dbReference type="Pfam" id="PF07885"/>
    </source>
</evidence>
<sequence>MVYSGILLLVLLILLASLRVLWGSQSQTKQYLTVENIFILFFTYIILLIGFGLVYMLLEMLGVEVLVDPTLSNTPSFISVLGSKLYFSAITLLSVGYGDLTPVGIGRIIAVVEALVGYVLPAAFVVRTVIDMEHHGEDSFKKDK</sequence>
<dbReference type="AlphaFoldDB" id="A0A1E5LBG0"/>
<accession>A0A1E5LBG0</accession>
<reference evidence="3 4" key="1">
    <citation type="submission" date="2016-08" db="EMBL/GenBank/DDBJ databases">
        <title>Genome of Bacillus solimangrovi GH2-4.</title>
        <authorList>
            <person name="Lim S."/>
            <person name="Kim B.-C."/>
        </authorList>
    </citation>
    <scope>NUCLEOTIDE SEQUENCE [LARGE SCALE GENOMIC DNA]</scope>
    <source>
        <strain evidence="3 4">GH2-4</strain>
    </source>
</reference>
<protein>
    <recommendedName>
        <fullName evidence="2">Potassium channel domain-containing protein</fullName>
    </recommendedName>
</protein>
<dbReference type="EMBL" id="MJEH01000062">
    <property type="protein sequence ID" value="OEH91408.1"/>
    <property type="molecule type" value="Genomic_DNA"/>
</dbReference>
<dbReference type="Pfam" id="PF07885">
    <property type="entry name" value="Ion_trans_2"/>
    <property type="match status" value="1"/>
</dbReference>
<evidence type="ECO:0000313" key="4">
    <source>
        <dbReference type="Proteomes" id="UP000095209"/>
    </source>
</evidence>
<comment type="caution">
    <text evidence="3">The sequence shown here is derived from an EMBL/GenBank/DDBJ whole genome shotgun (WGS) entry which is preliminary data.</text>
</comment>
<feature type="transmembrane region" description="Helical" evidence="1">
    <location>
        <begin position="104"/>
        <end position="126"/>
    </location>
</feature>
<organism evidence="3 4">
    <name type="scientific">Bacillus solimangrovi</name>
    <dbReference type="NCBI Taxonomy" id="1305675"/>
    <lineage>
        <taxon>Bacteria</taxon>
        <taxon>Bacillati</taxon>
        <taxon>Bacillota</taxon>
        <taxon>Bacilli</taxon>
        <taxon>Bacillales</taxon>
        <taxon>Bacillaceae</taxon>
        <taxon>Bacillus</taxon>
    </lineage>
</organism>
<gene>
    <name evidence="3" type="ORF">BFG57_05960</name>
</gene>
<feature type="transmembrane region" description="Helical" evidence="1">
    <location>
        <begin position="78"/>
        <end position="98"/>
    </location>
</feature>
<dbReference type="RefSeq" id="WP_069718667.1">
    <property type="nucleotide sequence ID" value="NZ_MJEH01000062.1"/>
</dbReference>
<dbReference type="Gene3D" id="1.10.287.70">
    <property type="match status" value="1"/>
</dbReference>
<feature type="domain" description="Potassium channel" evidence="2">
    <location>
        <begin position="48"/>
        <end position="129"/>
    </location>
</feature>
<dbReference type="InterPro" id="IPR013099">
    <property type="entry name" value="K_chnl_dom"/>
</dbReference>
<dbReference type="STRING" id="1305675.BFG57_05960"/>
<keyword evidence="1" id="KW-0812">Transmembrane</keyword>
<name>A0A1E5LBG0_9BACI</name>
<keyword evidence="1" id="KW-0472">Membrane</keyword>
<evidence type="ECO:0000256" key="1">
    <source>
        <dbReference type="SAM" id="Phobius"/>
    </source>
</evidence>
<evidence type="ECO:0000313" key="3">
    <source>
        <dbReference type="EMBL" id="OEH91408.1"/>
    </source>
</evidence>
<dbReference type="Proteomes" id="UP000095209">
    <property type="component" value="Unassembled WGS sequence"/>
</dbReference>